<evidence type="ECO:0000256" key="5">
    <source>
        <dbReference type="ARBA" id="ARBA00022801"/>
    </source>
</evidence>
<feature type="binding site" evidence="6">
    <location>
        <position position="113"/>
    </location>
    <ligand>
        <name>a divalent metal cation</name>
        <dbReference type="ChEBI" id="CHEBI:60240"/>
        <label>1</label>
    </ligand>
</feature>
<feature type="binding site" evidence="6">
    <location>
        <position position="210"/>
    </location>
    <ligand>
        <name>a divalent metal cation</name>
        <dbReference type="ChEBI" id="CHEBI:60240"/>
        <label>2</label>
        <note>catalytic</note>
    </ligand>
</feature>
<dbReference type="RefSeq" id="WP_025300792.1">
    <property type="nucleotide sequence ID" value="NZ_CP006745.1"/>
</dbReference>
<name>V9TX54_9PROT</name>
<dbReference type="EMBL" id="CP006745">
    <property type="protein sequence ID" value="AHC73915.1"/>
    <property type="molecule type" value="Genomic_DNA"/>
</dbReference>
<dbReference type="eggNOG" id="COG0024">
    <property type="taxonomic scope" value="Bacteria"/>
</dbReference>
<keyword evidence="5 6" id="KW-0378">Hydrolase</keyword>
<dbReference type="InterPro" id="IPR002467">
    <property type="entry name" value="Pept_M24A_MAP1"/>
</dbReference>
<dbReference type="STRING" id="1401328.P856_708"/>
<keyword evidence="3 6" id="KW-0645">Protease</keyword>
<feature type="binding site" evidence="6">
    <location>
        <position position="241"/>
    </location>
    <ligand>
        <name>a divalent metal cation</name>
        <dbReference type="ChEBI" id="CHEBI:60240"/>
        <label>1</label>
    </ligand>
</feature>
<keyword evidence="10" id="KW-1185">Reference proteome</keyword>
<dbReference type="PANTHER" id="PTHR43330:SF8">
    <property type="entry name" value="METHIONINE AMINOPEPTIDASE 1D, MITOCHONDRIAL"/>
    <property type="match status" value="1"/>
</dbReference>
<dbReference type="InterPro" id="IPR000994">
    <property type="entry name" value="Pept_M24"/>
</dbReference>
<comment type="cofactor">
    <cofactor evidence="6">
        <name>Co(2+)</name>
        <dbReference type="ChEBI" id="CHEBI:48828"/>
    </cofactor>
    <cofactor evidence="6">
        <name>Zn(2+)</name>
        <dbReference type="ChEBI" id="CHEBI:29105"/>
    </cofactor>
    <cofactor evidence="6">
        <name>Mn(2+)</name>
        <dbReference type="ChEBI" id="CHEBI:29035"/>
    </cofactor>
    <cofactor evidence="6">
        <name>Fe(2+)</name>
        <dbReference type="ChEBI" id="CHEBI:29033"/>
    </cofactor>
    <text evidence="6">Binds 2 divalent metal cations per subunit. Has a high-affinity and a low affinity metal-binding site. The true nature of the physiological cofactor is under debate. The enzyme is active with cobalt, zinc, manganese or divalent iron ions. Most likely, methionine aminopeptidases function as mononuclear Fe(2+)-metalloproteases under physiological conditions, and the catalytically relevant metal-binding site has been assigned to the histidine-containing high-affinity site.</text>
</comment>
<sequence>MQLTNESRCIVCHPDEDFEGMRKAGRLAAEILDMITEHVIPGVSTDRLDLLCHQMILDSGGIPAPLGYKGFPKAICTSINHVVCHGIPSNRRLQEGDIVNIDVTVILDGWYGDTSRMYLVGEKISVKAKRLVEVTYQAMMLGIQAISPVIRLGAIGNCIQGFVEANSFSVVRDFCGHGLGRTFHNTPSILHYGHPERGICLEQGMFFTVEPMVNAGKSSVKILSDGWTAVTRDRSLSAQFEHSVGVTENGFEIFTLSPRGYTKPPYL</sequence>
<dbReference type="Pfam" id="PF00557">
    <property type="entry name" value="Peptidase_M24"/>
    <property type="match status" value="1"/>
</dbReference>
<reference evidence="9 10" key="1">
    <citation type="journal article" date="2013" name="PLoS ONE">
        <title>Bacterial endosymbiosis in a chordate host: long-term co-evolution and conservation of secondary metabolism.</title>
        <authorList>
            <person name="Kwan J.C."/>
            <person name="Schmidt E.W."/>
        </authorList>
    </citation>
    <scope>NUCLEOTIDE SEQUENCE [LARGE SCALE GENOMIC DNA]</scope>
    <source>
        <strain evidence="10">faulkneri L5</strain>
    </source>
</reference>
<feature type="binding site" evidence="6">
    <location>
        <position position="102"/>
    </location>
    <ligand>
        <name>a divalent metal cation</name>
        <dbReference type="ChEBI" id="CHEBI:60240"/>
        <label>1</label>
    </ligand>
</feature>
<proteinExistence type="inferred from homology"/>
<dbReference type="AlphaFoldDB" id="V9TX54"/>
<dbReference type="PATRIC" id="fig|1401328.3.peg.717"/>
<evidence type="ECO:0000313" key="10">
    <source>
        <dbReference type="Proteomes" id="UP000018700"/>
    </source>
</evidence>
<feature type="binding site" evidence="6">
    <location>
        <position position="113"/>
    </location>
    <ligand>
        <name>a divalent metal cation</name>
        <dbReference type="ChEBI" id="CHEBI:60240"/>
        <label>2</label>
        <note>catalytic</note>
    </ligand>
</feature>
<keyword evidence="4 6" id="KW-0479">Metal-binding</keyword>
<dbReference type="GO" id="GO:0004239">
    <property type="term" value="F:initiator methionyl aminopeptidase activity"/>
    <property type="evidence" value="ECO:0007669"/>
    <property type="project" value="UniProtKB-UniRule"/>
</dbReference>
<evidence type="ECO:0000256" key="1">
    <source>
        <dbReference type="ARBA" id="ARBA00002521"/>
    </source>
</evidence>
<keyword evidence="2 6" id="KW-0031">Aminopeptidase</keyword>
<dbReference type="InterPro" id="IPR001714">
    <property type="entry name" value="Pept_M24_MAP"/>
</dbReference>
<feature type="domain" description="Peptidase M24" evidence="8">
    <location>
        <begin position="19"/>
        <end position="248"/>
    </location>
</feature>
<comment type="similarity">
    <text evidence="6">Belongs to the peptidase M24A family. Methionine aminopeptidase type 1 subfamily.</text>
</comment>
<feature type="binding site" evidence="6">
    <location>
        <position position="184"/>
    </location>
    <ligand>
        <name>substrate</name>
    </ligand>
</feature>
<evidence type="ECO:0000256" key="7">
    <source>
        <dbReference type="RuleBase" id="RU003653"/>
    </source>
</evidence>
<dbReference type="NCBIfam" id="TIGR00500">
    <property type="entry name" value="met_pdase_I"/>
    <property type="match status" value="1"/>
</dbReference>
<comment type="function">
    <text evidence="1 6">Removes the N-terminal methionine from nascent proteins. The N-terminal methionine is often cleaved when the second residue in the primary sequence is small and uncharged (Met-Ala-, Cys, Gly, Pro, Ser, Thr, or Val). Requires deformylation of the N(alpha)-formylated initiator methionine before it can be hydrolyzed.</text>
</comment>
<evidence type="ECO:0000256" key="3">
    <source>
        <dbReference type="ARBA" id="ARBA00022670"/>
    </source>
</evidence>
<feature type="binding site" evidence="6">
    <location>
        <position position="241"/>
    </location>
    <ligand>
        <name>a divalent metal cation</name>
        <dbReference type="ChEBI" id="CHEBI:60240"/>
        <label>2</label>
        <note>catalytic</note>
    </ligand>
</feature>
<organism evidence="9 10">
    <name type="scientific">Candidatus Endolissoclinum faulkneri L5</name>
    <dbReference type="NCBI Taxonomy" id="1401328"/>
    <lineage>
        <taxon>Bacteria</taxon>
        <taxon>Pseudomonadati</taxon>
        <taxon>Pseudomonadota</taxon>
        <taxon>Alphaproteobacteria</taxon>
        <taxon>Rhodospirillales</taxon>
        <taxon>Rhodospirillaceae</taxon>
        <taxon>Candidatus Endolissoclinum</taxon>
    </lineage>
</organism>
<dbReference type="SUPFAM" id="SSF55920">
    <property type="entry name" value="Creatinase/aminopeptidase"/>
    <property type="match status" value="1"/>
</dbReference>
<dbReference type="GO" id="GO:0046872">
    <property type="term" value="F:metal ion binding"/>
    <property type="evidence" value="ECO:0007669"/>
    <property type="project" value="UniProtKB-UniRule"/>
</dbReference>
<gene>
    <name evidence="6 9" type="primary">map</name>
    <name evidence="9" type="ORF">P856_708</name>
</gene>
<protein>
    <recommendedName>
        <fullName evidence="6 7">Methionine aminopeptidase</fullName>
        <shortName evidence="6">MAP</shortName>
        <shortName evidence="6">MetAP</shortName>
        <ecNumber evidence="6 7">3.4.11.18</ecNumber>
    </recommendedName>
    <alternativeName>
        <fullName evidence="6">Peptidase M</fullName>
    </alternativeName>
</protein>
<comment type="catalytic activity">
    <reaction evidence="6 7">
        <text>Release of N-terminal amino acids, preferentially methionine, from peptides and arylamides.</text>
        <dbReference type="EC" id="3.4.11.18"/>
    </reaction>
</comment>
<dbReference type="EC" id="3.4.11.18" evidence="6 7"/>
<accession>V9TX54</accession>
<feature type="binding site" evidence="6">
    <location>
        <position position="85"/>
    </location>
    <ligand>
        <name>substrate</name>
    </ligand>
</feature>
<dbReference type="PRINTS" id="PR00599">
    <property type="entry name" value="MAPEPTIDASE"/>
</dbReference>
<evidence type="ECO:0000256" key="6">
    <source>
        <dbReference type="HAMAP-Rule" id="MF_01974"/>
    </source>
</evidence>
<dbReference type="HOGENOM" id="CLU_015857_0_0_5"/>
<comment type="subunit">
    <text evidence="6">Monomer.</text>
</comment>
<evidence type="ECO:0000256" key="2">
    <source>
        <dbReference type="ARBA" id="ARBA00022438"/>
    </source>
</evidence>
<evidence type="ECO:0000313" key="9">
    <source>
        <dbReference type="EMBL" id="AHC73915.1"/>
    </source>
</evidence>
<dbReference type="KEGG" id="efk:P856_708"/>
<dbReference type="PANTHER" id="PTHR43330">
    <property type="entry name" value="METHIONINE AMINOPEPTIDASE"/>
    <property type="match status" value="1"/>
</dbReference>
<dbReference type="Gene3D" id="3.90.230.10">
    <property type="entry name" value="Creatinase/methionine aminopeptidase superfamily"/>
    <property type="match status" value="1"/>
</dbReference>
<evidence type="ECO:0000259" key="8">
    <source>
        <dbReference type="Pfam" id="PF00557"/>
    </source>
</evidence>
<dbReference type="CDD" id="cd01086">
    <property type="entry name" value="MetAP1"/>
    <property type="match status" value="1"/>
</dbReference>
<dbReference type="GO" id="GO:0006508">
    <property type="term" value="P:proteolysis"/>
    <property type="evidence" value="ECO:0007669"/>
    <property type="project" value="UniProtKB-KW"/>
</dbReference>
<dbReference type="HAMAP" id="MF_01974">
    <property type="entry name" value="MetAP_1"/>
    <property type="match status" value="1"/>
</dbReference>
<feature type="binding site" evidence="6">
    <location>
        <position position="177"/>
    </location>
    <ligand>
        <name>a divalent metal cation</name>
        <dbReference type="ChEBI" id="CHEBI:60240"/>
        <label>2</label>
        <note>catalytic</note>
    </ligand>
</feature>
<dbReference type="PROSITE" id="PS00680">
    <property type="entry name" value="MAP_1"/>
    <property type="match status" value="1"/>
</dbReference>
<dbReference type="OrthoDB" id="9802055at2"/>
<dbReference type="InterPro" id="IPR036005">
    <property type="entry name" value="Creatinase/aminopeptidase-like"/>
</dbReference>
<dbReference type="GO" id="GO:0070006">
    <property type="term" value="F:metalloaminopeptidase activity"/>
    <property type="evidence" value="ECO:0007669"/>
    <property type="project" value="UniProtKB-UniRule"/>
</dbReference>
<dbReference type="Proteomes" id="UP000018700">
    <property type="component" value="Chromosome"/>
</dbReference>
<evidence type="ECO:0000256" key="4">
    <source>
        <dbReference type="ARBA" id="ARBA00022723"/>
    </source>
</evidence>